<dbReference type="WBParaSite" id="HPBE_0000079301-mRNA-1">
    <property type="protein sequence ID" value="HPBE_0000079301-mRNA-1"/>
    <property type="gene ID" value="HPBE_0000079301"/>
</dbReference>
<sequence>MKGSSIFGTQLIMRGRLKADAAHHGRQVINGRKEHWSRSRDGRKEHWSRFREAPSALVRRKVDSIGISVGNESCFSSPSLNDNNISNTMDDDRETTKRMEARCCGSYEK</sequence>
<reference evidence="4" key="2">
    <citation type="submission" date="2019-09" db="UniProtKB">
        <authorList>
            <consortium name="WormBaseParasite"/>
        </authorList>
    </citation>
    <scope>IDENTIFICATION</scope>
</reference>
<accession>A0A3P7TD92</accession>
<evidence type="ECO:0000313" key="2">
    <source>
        <dbReference type="EMBL" id="VDO19176.1"/>
    </source>
</evidence>
<name>A0A183F3Q1_HELPZ</name>
<keyword evidence="3" id="KW-1185">Reference proteome</keyword>
<feature type="region of interest" description="Disordered" evidence="1">
    <location>
        <begin position="78"/>
        <end position="109"/>
    </location>
</feature>
<dbReference type="Proteomes" id="UP000050761">
    <property type="component" value="Unassembled WGS sequence"/>
</dbReference>
<evidence type="ECO:0000313" key="3">
    <source>
        <dbReference type="Proteomes" id="UP000050761"/>
    </source>
</evidence>
<gene>
    <name evidence="2" type="ORF">HPBE_LOCUS794</name>
</gene>
<feature type="compositionally biased region" description="Polar residues" evidence="1">
    <location>
        <begin position="78"/>
        <end position="88"/>
    </location>
</feature>
<protein>
    <submittedName>
        <fullName evidence="2 4">Uncharacterized protein</fullName>
    </submittedName>
</protein>
<reference evidence="2 3" key="1">
    <citation type="submission" date="2018-11" db="EMBL/GenBank/DDBJ databases">
        <authorList>
            <consortium name="Pathogen Informatics"/>
        </authorList>
    </citation>
    <scope>NUCLEOTIDE SEQUENCE [LARGE SCALE GENOMIC DNA]</scope>
</reference>
<accession>A0A183F3Q1</accession>
<organism evidence="3 4">
    <name type="scientific">Heligmosomoides polygyrus</name>
    <name type="common">Parasitic roundworm</name>
    <dbReference type="NCBI Taxonomy" id="6339"/>
    <lineage>
        <taxon>Eukaryota</taxon>
        <taxon>Metazoa</taxon>
        <taxon>Ecdysozoa</taxon>
        <taxon>Nematoda</taxon>
        <taxon>Chromadorea</taxon>
        <taxon>Rhabditida</taxon>
        <taxon>Rhabditina</taxon>
        <taxon>Rhabditomorpha</taxon>
        <taxon>Strongyloidea</taxon>
        <taxon>Heligmosomidae</taxon>
        <taxon>Heligmosomoides</taxon>
    </lineage>
</organism>
<feature type="region of interest" description="Disordered" evidence="1">
    <location>
        <begin position="19"/>
        <end position="48"/>
    </location>
</feature>
<evidence type="ECO:0000256" key="1">
    <source>
        <dbReference type="SAM" id="MobiDB-lite"/>
    </source>
</evidence>
<evidence type="ECO:0000313" key="4">
    <source>
        <dbReference type="WBParaSite" id="HPBE_0000079301-mRNA-1"/>
    </source>
</evidence>
<proteinExistence type="predicted"/>
<dbReference type="AlphaFoldDB" id="A0A183F3Q1"/>
<feature type="compositionally biased region" description="Basic and acidic residues" evidence="1">
    <location>
        <begin position="31"/>
        <end position="48"/>
    </location>
</feature>
<dbReference type="EMBL" id="UZAH01000680">
    <property type="protein sequence ID" value="VDO19176.1"/>
    <property type="molecule type" value="Genomic_DNA"/>
</dbReference>
<feature type="compositionally biased region" description="Basic and acidic residues" evidence="1">
    <location>
        <begin position="94"/>
        <end position="109"/>
    </location>
</feature>